<evidence type="ECO:0000313" key="1">
    <source>
        <dbReference type="EMBL" id="ABP45667.1"/>
    </source>
</evidence>
<dbReference type="EMBL" id="CP000656">
    <property type="protein sequence ID" value="ABP45667.1"/>
    <property type="molecule type" value="Genomic_DNA"/>
</dbReference>
<dbReference type="STRING" id="350054.Mflv_3190"/>
<name>A4TAU9_MYCGI</name>
<gene>
    <name evidence="1" type="ordered locus">Mflv_3190</name>
</gene>
<accession>A4TAU9</accession>
<dbReference type="KEGG" id="mgi:Mflv_3190"/>
<sequence>MAVIAEQFANRQRAAKAAIQQRAQLQTELVSVGEEATTLALHTLNGLADDARHRIIGATADQVDLRDGLRHLVGELRNQIATGEALLSG</sequence>
<protein>
    <submittedName>
        <fullName evidence="1">Uncharacterized protein</fullName>
    </submittedName>
</protein>
<dbReference type="HOGENOM" id="CLU_2451411_0_0_11"/>
<organism evidence="1">
    <name type="scientific">Mycolicibacterium gilvum (strain PYR-GCK)</name>
    <name type="common">Mycobacterium gilvum (strain PYR-GCK)</name>
    <dbReference type="NCBI Taxonomy" id="350054"/>
    <lineage>
        <taxon>Bacteria</taxon>
        <taxon>Bacillati</taxon>
        <taxon>Actinomycetota</taxon>
        <taxon>Actinomycetes</taxon>
        <taxon>Mycobacteriales</taxon>
        <taxon>Mycobacteriaceae</taxon>
        <taxon>Mycolicibacterium</taxon>
    </lineage>
</organism>
<proteinExistence type="predicted"/>
<reference evidence="1" key="1">
    <citation type="submission" date="2007-04" db="EMBL/GenBank/DDBJ databases">
        <authorList>
            <consortium name="US DOE Joint Genome Institute"/>
            <person name="Copeland A."/>
            <person name="Lucas S."/>
            <person name="Lapidus A."/>
            <person name="Barry K."/>
            <person name="Detter J.C."/>
            <person name="Glavina del Rio T."/>
            <person name="Hammon N."/>
            <person name="Israni S."/>
            <person name="Dalin E."/>
            <person name="Tice H."/>
            <person name="Pitluck S."/>
            <person name="Chain P."/>
            <person name="Malfatti S."/>
            <person name="Shin M."/>
            <person name="Vergez L."/>
            <person name="Schmutz J."/>
            <person name="Larimer F."/>
            <person name="Land M."/>
            <person name="Hauser L."/>
            <person name="Kyrpides N."/>
            <person name="Mikhailova N."/>
            <person name="Miller C."/>
            <person name="Richardson P."/>
        </authorList>
    </citation>
    <scope>NUCLEOTIDE SEQUENCE</scope>
    <source>
        <strain evidence="1">PYR-GCK</strain>
    </source>
</reference>
<reference evidence="1" key="2">
    <citation type="journal article" date="2013" name="PLoS ONE">
        <title>A Gene Expression Study of the Activities of Aromatic Ring-Cleavage Dioxygenases in Mycobacterium gilvum PYR-GCK to Changes in Salinity and pH during Pyrene Degradation.</title>
        <authorList>
            <person name="Badejo A.C."/>
            <person name="Badejo A.O."/>
            <person name="Shin K.H."/>
            <person name="Chai Y.G."/>
        </authorList>
    </citation>
    <scope>NUCLEOTIDE SEQUENCE [LARGE SCALE GENOMIC DNA]</scope>
    <source>
        <strain evidence="1">PYR-GCK</strain>
    </source>
</reference>
<dbReference type="AlphaFoldDB" id="A4TAU9"/>